<dbReference type="GO" id="GO:0004803">
    <property type="term" value="F:transposase activity"/>
    <property type="evidence" value="ECO:0007669"/>
    <property type="project" value="InterPro"/>
</dbReference>
<keyword evidence="2" id="KW-0815">Transposition</keyword>
<protein>
    <submittedName>
        <fullName evidence="6">TnpA</fullName>
    </submittedName>
</protein>
<sequence length="999" mass="112144">MIAFNHVVPVLNLSVFNVRRAPAFAFEQSKRATIGGRFIRVDESRDLPLLHVVEDFTQKPVCSFAVTTGGEIKIDSAAPAVDGPVQIRPAAIDLHVGFIHVPRAKIGRVTPVPAQPFFHFRRITLNPAVNRGVIDIHSAFSQHLLQLTVTDAVFAVPAYGPQNDVTLKMPAFEWVHVQLHQQKGMISLSPPTICNSALDSLLISEGEQPSRLAWLLQPPGKINGKNVLQHIDRLNSIAALGLPDGIALSVHQNRLLKLAREGRKMSSRDLAKFTDVRRYATLVCVIQEARATLTDEVIELHERILGTLFSQAKRTQAERLQLTGKLIQSKLKQYFTVGQALLHARESGEDPWAAIEDVLPWQEFINSLEETRFLSRKGNFDPLHLITEKYSTLRKYAPRMLSALQFMATPAAQTLSDALDTIREMYRKQLRKVPLSAPTGFIPESWRKLVLTPSGIDRKYYEFCVMNELKGALRSGDIWVKGSRRYRNFDDYLIPTAEFEKSRHNDQLQLAVQTDCQAYLQARMTLLASRLEEVNAMALAGDLPDVDISDKGVKITPLENSVPSGVSPFADLVYGMLPHPKITEILEEVDSWTGFTRHFAHLKNNNVRPKDGRLLLTTILADGINLGLTKMAESCPGATKSSLEGIQAWYIRDETYSAALAELVNAQKARPLAAFWGDGTTSSSDGQNFRVGSHGRYAGQVNLKYGQEPGVQIYTHISDQYSPFYAKVISRVRDSTHVLDGLLYHESDLEITEHYTDTAGFTEHVFALMHLLGFAFAPRIRDLHDKRLFIHGKAERYPGLQSVISTTSLNIKDIEAHWDEVLRLATSIKQGTVTASLMMKKLASYPKQNGLAKALREIGRIERTLFMLDWFRDPGLRRRVQAGLNKGEARNALARAVFMHRLGEIRDRGLENQSYRASGLTLLTAAITLWNTVYIERAIESLKRKGIPINEQLVSHLSPLGWEHINLSGDYVWRNNLKLGSGKYRSLRTVDTILYKKQS</sequence>
<evidence type="ECO:0000313" key="6">
    <source>
        <dbReference type="EMBL" id="QSX26067.1"/>
    </source>
</evidence>
<evidence type="ECO:0000256" key="3">
    <source>
        <dbReference type="ARBA" id="ARBA00023125"/>
    </source>
</evidence>
<dbReference type="Pfam" id="PF01526">
    <property type="entry name" value="DDE_Tnp_Tn3"/>
    <property type="match status" value="1"/>
</dbReference>
<dbReference type="InterPro" id="IPR047653">
    <property type="entry name" value="Tn3-like_transpos"/>
</dbReference>
<evidence type="ECO:0000256" key="4">
    <source>
        <dbReference type="ARBA" id="ARBA00023172"/>
    </source>
</evidence>
<dbReference type="Proteomes" id="UP000682682">
    <property type="component" value="Plasmid pIncF"/>
</dbReference>
<evidence type="ECO:0000256" key="1">
    <source>
        <dbReference type="ARBA" id="ARBA00009402"/>
    </source>
</evidence>
<keyword evidence="4" id="KW-0233">DNA recombination</keyword>
<organism evidence="6 7">
    <name type="scientific">Escherichia coli</name>
    <dbReference type="NCBI Taxonomy" id="562"/>
    <lineage>
        <taxon>Bacteria</taxon>
        <taxon>Pseudomonadati</taxon>
        <taxon>Pseudomonadota</taxon>
        <taxon>Gammaproteobacteria</taxon>
        <taxon>Enterobacterales</taxon>
        <taxon>Enterobacteriaceae</taxon>
        <taxon>Escherichia</taxon>
    </lineage>
</organism>
<dbReference type="GO" id="GO:0003677">
    <property type="term" value="F:DNA binding"/>
    <property type="evidence" value="ECO:0007669"/>
    <property type="project" value="UniProtKB-KW"/>
</dbReference>
<evidence type="ECO:0000313" key="7">
    <source>
        <dbReference type="Proteomes" id="UP000682682"/>
    </source>
</evidence>
<dbReference type="AlphaFoldDB" id="A0A974XJA4"/>
<name>A0A974XJA4_ECOLX</name>
<geneLocation type="plasmid" evidence="6 7">
    <name>pIncF</name>
</geneLocation>
<keyword evidence="3" id="KW-0238">DNA-binding</keyword>
<evidence type="ECO:0000256" key="2">
    <source>
        <dbReference type="ARBA" id="ARBA00022578"/>
    </source>
</evidence>
<dbReference type="EMBL" id="MW048884">
    <property type="protein sequence ID" value="QSX26067.1"/>
    <property type="molecule type" value="Genomic_DNA"/>
</dbReference>
<dbReference type="InterPro" id="IPR002513">
    <property type="entry name" value="Tn3_Tnp_DDE_dom"/>
</dbReference>
<dbReference type="GO" id="GO:0006313">
    <property type="term" value="P:DNA transposition"/>
    <property type="evidence" value="ECO:0007669"/>
    <property type="project" value="InterPro"/>
</dbReference>
<dbReference type="NCBIfam" id="NF033527">
    <property type="entry name" value="transpos_Tn3"/>
    <property type="match status" value="1"/>
</dbReference>
<feature type="domain" description="Tn3 transposase DDE" evidence="5">
    <location>
        <begin position="584"/>
        <end position="971"/>
    </location>
</feature>
<comment type="similarity">
    <text evidence="1">Belongs to the transposase 7 family.</text>
</comment>
<proteinExistence type="inferred from homology"/>
<accession>A0A974XJA4</accession>
<keyword evidence="6" id="KW-0614">Plasmid</keyword>
<evidence type="ECO:0000259" key="5">
    <source>
        <dbReference type="Pfam" id="PF01526"/>
    </source>
</evidence>
<gene>
    <name evidence="6" type="ORF">ID255_p0145</name>
</gene>
<reference evidence="6 7" key="1">
    <citation type="submission" date="2020-09" db="EMBL/GenBank/DDBJ databases">
        <title>Escherichia coli ST617 producing NDM-5 caused a small hospital outbreak.</title>
        <authorList>
            <person name="Bibbolino G."/>
            <person name="Di Lella F.M."/>
            <person name="Arcari G."/>
        </authorList>
    </citation>
    <scope>NUCLEOTIDE SEQUENCE [LARGE SCALE GENOMIC DNA]</scope>
    <source>
        <strain evidence="6 7">LT-1</strain>
        <plasmid evidence="7">pIncF</plasmid>
    </source>
</reference>